<protein>
    <submittedName>
        <fullName evidence="9">Apolipoprotein B-100 like protein</fullName>
    </submittedName>
</protein>
<evidence type="ECO:0000256" key="4">
    <source>
        <dbReference type="ARBA" id="ARBA00023180"/>
    </source>
</evidence>
<evidence type="ECO:0000313" key="10">
    <source>
        <dbReference type="Proteomes" id="UP000807504"/>
    </source>
</evidence>
<dbReference type="PROSITE" id="PS51211">
    <property type="entry name" value="VITELLOGENIN"/>
    <property type="match status" value="1"/>
</dbReference>
<dbReference type="SUPFAM" id="SSF56968">
    <property type="entry name" value="Lipovitellin-phosvitin complex, beta-sheet shell regions"/>
    <property type="match status" value="2"/>
</dbReference>
<evidence type="ECO:0000259" key="8">
    <source>
        <dbReference type="PROSITE" id="PS51233"/>
    </source>
</evidence>
<organism evidence="9 10">
    <name type="scientific">Argiope bruennichi</name>
    <name type="common">Wasp spider</name>
    <name type="synonym">Aranea bruennichi</name>
    <dbReference type="NCBI Taxonomy" id="94029"/>
    <lineage>
        <taxon>Eukaryota</taxon>
        <taxon>Metazoa</taxon>
        <taxon>Ecdysozoa</taxon>
        <taxon>Arthropoda</taxon>
        <taxon>Chelicerata</taxon>
        <taxon>Arachnida</taxon>
        <taxon>Araneae</taxon>
        <taxon>Araneomorphae</taxon>
        <taxon>Entelegynae</taxon>
        <taxon>Araneoidea</taxon>
        <taxon>Araneidae</taxon>
        <taxon>Argiope</taxon>
    </lineage>
</organism>
<dbReference type="Gene3D" id="2.30.230.10">
    <property type="entry name" value="Lipovitellin, beta-sheet shell regions, chain A"/>
    <property type="match status" value="1"/>
</dbReference>
<keyword evidence="4" id="KW-0325">Glycoprotein</keyword>
<dbReference type="GO" id="GO:0045735">
    <property type="term" value="F:nutrient reservoir activity"/>
    <property type="evidence" value="ECO:0007669"/>
    <property type="project" value="UniProtKB-KW"/>
</dbReference>
<name>A0A8T0EKM4_ARGBR</name>
<dbReference type="InterPro" id="IPR050733">
    <property type="entry name" value="Vitellogenin/Apolipophorin"/>
</dbReference>
<keyword evidence="1 6" id="KW-0732">Signal</keyword>
<evidence type="ECO:0000256" key="5">
    <source>
        <dbReference type="PROSITE-ProRule" id="PRU00557"/>
    </source>
</evidence>
<feature type="domain" description="VWFD" evidence="8">
    <location>
        <begin position="1773"/>
        <end position="1942"/>
    </location>
</feature>
<dbReference type="InterPro" id="IPR015819">
    <property type="entry name" value="Lipid_transp_b-sht_shell"/>
</dbReference>
<feature type="domain" description="Vitellogenin" evidence="7">
    <location>
        <begin position="19"/>
        <end position="641"/>
    </location>
</feature>
<dbReference type="SUPFAM" id="SSF48431">
    <property type="entry name" value="Lipovitellin-phosvitin complex, superhelical domain"/>
    <property type="match status" value="1"/>
</dbReference>
<dbReference type="Pfam" id="PF01347">
    <property type="entry name" value="Vitellogenin_N"/>
    <property type="match status" value="1"/>
</dbReference>
<evidence type="ECO:0000313" key="9">
    <source>
        <dbReference type="EMBL" id="KAF8771898.1"/>
    </source>
</evidence>
<dbReference type="Pfam" id="PF09172">
    <property type="entry name" value="Vit_open_b-sht"/>
    <property type="match status" value="1"/>
</dbReference>
<evidence type="ECO:0000256" key="1">
    <source>
        <dbReference type="ARBA" id="ARBA00022729"/>
    </source>
</evidence>
<evidence type="ECO:0000256" key="3">
    <source>
        <dbReference type="ARBA" id="ARBA00023157"/>
    </source>
</evidence>
<dbReference type="InterPro" id="IPR015255">
    <property type="entry name" value="Vitellinogen_open_b-sht"/>
</dbReference>
<keyword evidence="10" id="KW-1185">Reference proteome</keyword>
<sequence>MNRLKIFFFIAIFFPESLLQPGQDYSYRFLGEAAVHTPDGERDRISLQCDITIFHVDSCQFGLQIDICFLRKNSHAEDETLDSLSKYPIQFSLVNGEITDIYKNEEEPLDALNIKRGILSAFIFKISYTHHASQTIITDIHGTCPLATMPLEATKGSLKTTKNLRMCNRKGKEEQFMFFSNEQKGVDSTIDCDYDIDLDERRLNQVNCTEKYSGGTIHSNIYLVIHVALKASRQQEGEDDFLFHNRRAGIQFEQQSHSNPEDFERVAQLMLSQLVEHTSDGIDLSTISEFRSLVTWLKSVSNLTTLLTEIQQTNHLSDGIDTLFSKKTFLAYLADALAQCNTVPCIEAISHLIKSGEFSPPDYLYYSWSKIQSPEPPFLKHIKNICYDTNSRLCWLMFGSFIQKMYLKQQNFDESTEQLFEALKCLKESTKSLCASADSDFEFLRRNLEIIKNVGDVYTLRSFESYKVLIGCFLKSYIPDDIKTLILEVLKTINPYHDETSEKEINEEFSHILLNSTLATNLRIIAYDQIILAPQDKEFGKILLTLLKADENIQLKSHIAKSLKTLFSTTNLKSSEKGFVTIMQELLEKEELSLNRMIHATEADSTTTSNFVSTEFILQELSNIGYKILNSKDSSIFIQVVCKLGQIFGFEDEISMKILSTLLQEVAQDIQAQFQSPDGLFKIVQELLEQFRMHSKSSQEYNYSEIILNNIRKLEKMYRKYKLESKSFFTSISDFIGHTWHYFSSGEIFQLPTRILEMHALLRDLEKGVYYNTTKIFRILEAHQQVPTMMGPVLKWDTSVDLAFSLRSGLKLDMQPENFAFILDAFLYPRAALTYLNGMVINLPFGAQIGVQTNKSAFVSSEWNAKLYYNEEKQILNFGKPSRSKDVLQFFDMHRIIKHGDWHDGENERKEIAPNCSDGLLSSLLGIQFCVMQFQSDLSKSNYRTWQIFLQPSDKKIESYNLEFMRPQEMKPHETIVKYSTVGSTNRREIFFIIGNDKLKSEVKFQLKIPSLPQFNLYLRSLKGIRNDKTVMNLTLFESYYYELIYEANYNLLKNHTDANKMSMDSKVQERLLSFRSPFNKYSVTLMDYGKKRSESTKVLLTYKSFNLDSRWLYEIIPESFWETNTTAWLQIYIFWNREMNENSQQQICIIEDPHSVTHLSTGFLRFNGGERKYICVSKRQTFDGKLLAASQFTYGIWKQSDALNEVQTQIFNLTIAPKSWAVGVFKERKGSKFSYEVALSRNTRSSEIVEICDDITSWSGGYRSIYSADQPELKFAVDASMHIVSSQELAEKYSVVKEQELVGLWNQIIEANISFHYPFVSGQESIKAEGFVITSGGPTTTRFQTNSMIKSSYHNLQLASHSVYRSEEDFTSLHYNSNLTHFPTNEKIFHEVHFSISTPAGKCSEAEFRHTFLSRVFDLSTIVTYRCKPNHIDLHDLRLNMRTNSSHWSMLNLSISQLVEDQTPEYTFETCNVTHPLLLINVTADWVGKVRDHKKRALFTCREENSRSTELLIQALHNGKMSADLIIPTNHMIPDSKRQKLSLQRTISSDAKTQNCKIVFSNDKTSDSEGLYLKGEILNKNYQIWNVKLHLETCAQIYTFLGKGYQNVLHRAVAIAKDSHHPVNKIFHSNFGMTLYEYFKDLYSQGNGILIVTWKNFEEIIANLKPVYEAPFNLLLNVLTTWKTYLTANDDSIMMVVMNYLKFSYVYNIRENIYEFLKPREKILEWEFLTNGIIQLESFNQWPSISHKEICIDPLNIEKSIQSQQSSTEVKKIALIINSSHVFRFDEHLYPSVLAPSDCAFLLAKDIRQSAFTVLSAQERVHVLFSEITISINKENIVFINDSRVPSTLPVHTSSGNVHVKKDGTSVEIQSPSLTINCIVQQKSHLCLLKLDFHQYLDTFGLLGGDYGFNSKEFSMPERKTSPSILEFVSKYEISGKAECKNLNQKIEFPTSSGNAKFCTRVLLQLCHLNWNILQQFVDMCKLGFKEDAISGYSALCIYGNFLNSTSPKGNFQHFESQEIEIVLVVQEHHSLKILGSPLEDIEQLMLTITNQFAANGFSNVLFSLVSFGGRNSRDQSILHIKQRAWPNVRDALKRFEFDGEGDIDISNVLRSILQTMDCDLFHSKLFLLLTTKETLNKNKDSVSDVKQLLKKSGDLLYAFFPRASDVKDEDILVCASPKGESSPIECSEDFLPKLVSCMERSVFCLFPEHSDSFFEKIAAHTWSVTTQGSRTCSSNHNWWKKMNICPKI</sequence>
<reference evidence="9" key="2">
    <citation type="submission" date="2020-06" db="EMBL/GenBank/DDBJ databases">
        <authorList>
            <person name="Sheffer M."/>
        </authorList>
    </citation>
    <scope>NUCLEOTIDE SEQUENCE</scope>
</reference>
<dbReference type="Proteomes" id="UP000807504">
    <property type="component" value="Unassembled WGS sequence"/>
</dbReference>
<keyword evidence="3" id="KW-1015">Disulfide bond</keyword>
<dbReference type="InterPro" id="IPR011030">
    <property type="entry name" value="Lipovitellin_superhlx_dom"/>
</dbReference>
<dbReference type="InterPro" id="IPR015816">
    <property type="entry name" value="Vitellinogen_b-sht_N"/>
</dbReference>
<dbReference type="GO" id="GO:0005319">
    <property type="term" value="F:lipid transporter activity"/>
    <property type="evidence" value="ECO:0007669"/>
    <property type="project" value="InterPro"/>
</dbReference>
<dbReference type="InterPro" id="IPR001846">
    <property type="entry name" value="VWF_type-D"/>
</dbReference>
<dbReference type="SMART" id="SM00638">
    <property type="entry name" value="LPD_N"/>
    <property type="match status" value="1"/>
</dbReference>
<dbReference type="PANTHER" id="PTHR23345">
    <property type="entry name" value="VITELLOGENIN-RELATED"/>
    <property type="match status" value="1"/>
</dbReference>
<dbReference type="PROSITE" id="PS51233">
    <property type="entry name" value="VWFD"/>
    <property type="match status" value="1"/>
</dbReference>
<evidence type="ECO:0000256" key="6">
    <source>
        <dbReference type="SAM" id="SignalP"/>
    </source>
</evidence>
<dbReference type="InterPro" id="IPR001747">
    <property type="entry name" value="Vitellogenin_N"/>
</dbReference>
<keyword evidence="2" id="KW-0758">Storage protein</keyword>
<dbReference type="Gene3D" id="1.25.10.20">
    <property type="entry name" value="Vitellinogen, superhelical"/>
    <property type="match status" value="1"/>
</dbReference>
<feature type="signal peptide" evidence="6">
    <location>
        <begin position="1"/>
        <end position="19"/>
    </location>
</feature>
<gene>
    <name evidence="9" type="ORF">HNY73_019264</name>
</gene>
<accession>A0A8T0EKM4</accession>
<comment type="caution">
    <text evidence="5">Lacks conserved residue(s) required for the propagation of feature annotation.</text>
</comment>
<dbReference type="PANTHER" id="PTHR23345:SF15">
    <property type="entry name" value="VITELLOGENIN 1-RELATED"/>
    <property type="match status" value="1"/>
</dbReference>
<feature type="chain" id="PRO_5035738584" evidence="6">
    <location>
        <begin position="20"/>
        <end position="2250"/>
    </location>
</feature>
<dbReference type="EMBL" id="JABXBU010002228">
    <property type="protein sequence ID" value="KAF8771898.1"/>
    <property type="molecule type" value="Genomic_DNA"/>
</dbReference>
<evidence type="ECO:0000259" key="7">
    <source>
        <dbReference type="PROSITE" id="PS51211"/>
    </source>
</evidence>
<reference evidence="9" key="1">
    <citation type="journal article" date="2020" name="bioRxiv">
        <title>Chromosome-level reference genome of the European wasp spider Argiope bruennichi: a resource for studies on range expansion and evolutionary adaptation.</title>
        <authorList>
            <person name="Sheffer M.M."/>
            <person name="Hoppe A."/>
            <person name="Krehenwinkel H."/>
            <person name="Uhl G."/>
            <person name="Kuss A.W."/>
            <person name="Jensen L."/>
            <person name="Jensen C."/>
            <person name="Gillespie R.G."/>
            <person name="Hoff K.J."/>
            <person name="Prost S."/>
        </authorList>
    </citation>
    <scope>NUCLEOTIDE SEQUENCE</scope>
</reference>
<evidence type="ECO:0000256" key="2">
    <source>
        <dbReference type="ARBA" id="ARBA00022761"/>
    </source>
</evidence>
<comment type="caution">
    <text evidence="9">The sequence shown here is derived from an EMBL/GenBank/DDBJ whole genome shotgun (WGS) entry which is preliminary data.</text>
</comment>
<proteinExistence type="predicted"/>